<dbReference type="Proteomes" id="UP000075809">
    <property type="component" value="Unassembled WGS sequence"/>
</dbReference>
<sequence>MLIASLTNEGNVEINYQYQLHSDNIKQLNDKQPEDLLSMFTNVQEEIDWEKRCQELKQLLAKSKNNFSWSEKAVFLMLEEYKKRAERFRNPENKKKRLWQEISDEMTKYGYKVKADVIDRKFRNLKMRYLRIKNSDKKETSESGRMSWIYFDIMSEIIFDNRTVNSK</sequence>
<dbReference type="PANTHER" id="PTHR47595:SF1">
    <property type="entry name" value="MYB_SANT-LIKE DNA-BINDING DOMAIN-CONTAINING PROTEIN"/>
    <property type="match status" value="1"/>
</dbReference>
<protein>
    <recommendedName>
        <fullName evidence="1">Myb/SANT-like DNA-binding domain-containing protein</fullName>
    </recommendedName>
</protein>
<dbReference type="Pfam" id="PF13837">
    <property type="entry name" value="Myb_DNA-bind_4"/>
    <property type="match status" value="1"/>
</dbReference>
<accession>A0A151WRM1</accession>
<keyword evidence="3" id="KW-1185">Reference proteome</keyword>
<reference evidence="2 3" key="1">
    <citation type="submission" date="2015-09" db="EMBL/GenBank/DDBJ databases">
        <title>Trachymyrmex zeteki WGS genome.</title>
        <authorList>
            <person name="Nygaard S."/>
            <person name="Hu H."/>
            <person name="Boomsma J."/>
            <person name="Zhang G."/>
        </authorList>
    </citation>
    <scope>NUCLEOTIDE SEQUENCE [LARGE SCALE GENOMIC DNA]</scope>
    <source>
        <strain evidence="2">Tzet28-1</strain>
        <tissue evidence="2">Whole body</tissue>
    </source>
</reference>
<evidence type="ECO:0000313" key="3">
    <source>
        <dbReference type="Proteomes" id="UP000075809"/>
    </source>
</evidence>
<proteinExistence type="predicted"/>
<dbReference type="Gene3D" id="1.10.10.60">
    <property type="entry name" value="Homeodomain-like"/>
    <property type="match status" value="1"/>
</dbReference>
<dbReference type="PANTHER" id="PTHR47595">
    <property type="entry name" value="HEAT SHOCK 70 KDA PROTEIN 14"/>
    <property type="match status" value="1"/>
</dbReference>
<evidence type="ECO:0000259" key="1">
    <source>
        <dbReference type="Pfam" id="PF13837"/>
    </source>
</evidence>
<organism evidence="2 3">
    <name type="scientific">Mycetomoellerius zeteki</name>
    <dbReference type="NCBI Taxonomy" id="64791"/>
    <lineage>
        <taxon>Eukaryota</taxon>
        <taxon>Metazoa</taxon>
        <taxon>Ecdysozoa</taxon>
        <taxon>Arthropoda</taxon>
        <taxon>Hexapoda</taxon>
        <taxon>Insecta</taxon>
        <taxon>Pterygota</taxon>
        <taxon>Neoptera</taxon>
        <taxon>Endopterygota</taxon>
        <taxon>Hymenoptera</taxon>
        <taxon>Apocrita</taxon>
        <taxon>Aculeata</taxon>
        <taxon>Formicoidea</taxon>
        <taxon>Formicidae</taxon>
        <taxon>Myrmicinae</taxon>
        <taxon>Mycetomoellerius</taxon>
    </lineage>
</organism>
<feature type="domain" description="Myb/SANT-like DNA-binding" evidence="1">
    <location>
        <begin position="68"/>
        <end position="157"/>
    </location>
</feature>
<dbReference type="AlphaFoldDB" id="A0A151WRM1"/>
<dbReference type="InterPro" id="IPR044822">
    <property type="entry name" value="Myb_DNA-bind_4"/>
</dbReference>
<name>A0A151WRM1_9HYME</name>
<dbReference type="EMBL" id="KQ982813">
    <property type="protein sequence ID" value="KYQ50315.1"/>
    <property type="molecule type" value="Genomic_DNA"/>
</dbReference>
<evidence type="ECO:0000313" key="2">
    <source>
        <dbReference type="EMBL" id="KYQ50315.1"/>
    </source>
</evidence>
<gene>
    <name evidence="2" type="ORF">ALC60_10629</name>
</gene>